<dbReference type="InterPro" id="IPR016181">
    <property type="entry name" value="Acyl_CoA_acyltransferase"/>
</dbReference>
<dbReference type="PROSITE" id="PS51186">
    <property type="entry name" value="GNAT"/>
    <property type="match status" value="1"/>
</dbReference>
<gene>
    <name evidence="3" type="ORF">H9L22_12880</name>
</gene>
<dbReference type="KEGG" id="tdf:H9L22_12880"/>
<feature type="compositionally biased region" description="Basic residues" evidence="1">
    <location>
        <begin position="1"/>
        <end position="10"/>
    </location>
</feature>
<dbReference type="Proteomes" id="UP000516117">
    <property type="component" value="Chromosome"/>
</dbReference>
<dbReference type="RefSeq" id="WP_187720276.1">
    <property type="nucleotide sequence ID" value="NZ_BAABBL010000007.1"/>
</dbReference>
<name>A0A7H0H3M4_9ACTN</name>
<feature type="domain" description="N-acetyltransferase" evidence="2">
    <location>
        <begin position="21"/>
        <end position="147"/>
    </location>
</feature>
<keyword evidence="4" id="KW-1185">Reference proteome</keyword>
<evidence type="ECO:0000313" key="4">
    <source>
        <dbReference type="Proteomes" id="UP000516117"/>
    </source>
</evidence>
<evidence type="ECO:0000313" key="3">
    <source>
        <dbReference type="EMBL" id="QNP55140.1"/>
    </source>
</evidence>
<sequence length="147" mass="15375">MARRRQRRAPGRPVAATDRRARRPQAAHDDAATFAAFAAGCSAEEVDEAYVEVDHRVAFGAFDGDAIVAASSAYPWGDGAAVADIGVITAPTHRGRGLGRAVVRATARHILGEGLSPLYRCQATNVASAATGRGAGFTLFGRWDVAV</sequence>
<dbReference type="GO" id="GO:0016747">
    <property type="term" value="F:acyltransferase activity, transferring groups other than amino-acyl groups"/>
    <property type="evidence" value="ECO:0007669"/>
    <property type="project" value="InterPro"/>
</dbReference>
<dbReference type="InterPro" id="IPR000182">
    <property type="entry name" value="GNAT_dom"/>
</dbReference>
<protein>
    <submittedName>
        <fullName evidence="3">GNAT family N-acetyltransferase</fullName>
    </submittedName>
</protein>
<evidence type="ECO:0000256" key="1">
    <source>
        <dbReference type="SAM" id="MobiDB-lite"/>
    </source>
</evidence>
<accession>A0A7H0H3M4</accession>
<evidence type="ECO:0000259" key="2">
    <source>
        <dbReference type="PROSITE" id="PS51186"/>
    </source>
</evidence>
<dbReference type="Pfam" id="PF00583">
    <property type="entry name" value="Acetyltransf_1"/>
    <property type="match status" value="1"/>
</dbReference>
<dbReference type="AlphaFoldDB" id="A0A7H0H3M4"/>
<keyword evidence="3" id="KW-0808">Transferase</keyword>
<proteinExistence type="predicted"/>
<dbReference type="Gene3D" id="3.40.630.30">
    <property type="match status" value="1"/>
</dbReference>
<dbReference type="CDD" id="cd04301">
    <property type="entry name" value="NAT_SF"/>
    <property type="match status" value="1"/>
</dbReference>
<dbReference type="SUPFAM" id="SSF55729">
    <property type="entry name" value="Acyl-CoA N-acyltransferases (Nat)"/>
    <property type="match status" value="1"/>
</dbReference>
<organism evidence="3 4">
    <name type="scientific">Tessaracoccus defluvii</name>
    <dbReference type="NCBI Taxonomy" id="1285901"/>
    <lineage>
        <taxon>Bacteria</taxon>
        <taxon>Bacillati</taxon>
        <taxon>Actinomycetota</taxon>
        <taxon>Actinomycetes</taxon>
        <taxon>Propionibacteriales</taxon>
        <taxon>Propionibacteriaceae</taxon>
        <taxon>Tessaracoccus</taxon>
    </lineage>
</organism>
<dbReference type="EMBL" id="CP060789">
    <property type="protein sequence ID" value="QNP55140.1"/>
    <property type="molecule type" value="Genomic_DNA"/>
</dbReference>
<feature type="region of interest" description="Disordered" evidence="1">
    <location>
        <begin position="1"/>
        <end position="26"/>
    </location>
</feature>
<reference evidence="3 4" key="1">
    <citation type="submission" date="2020-08" db="EMBL/GenBank/DDBJ databases">
        <title>Genome sequence of Tessaracoccus defluvii JCM 17540T.</title>
        <authorList>
            <person name="Hyun D.-W."/>
            <person name="Bae J.-W."/>
        </authorList>
    </citation>
    <scope>NUCLEOTIDE SEQUENCE [LARGE SCALE GENOMIC DNA]</scope>
    <source>
        <strain evidence="3 4">JCM 17540</strain>
    </source>
</reference>